<sequence>MTRHPDEKPAPLPLSRPLQAASVPPEGLDVVIHANEPERAALARDNGLVAVNGLEARLHVSRFGAQGLEVSGQLRAGVVQTCVVGLEDFESTVEEAVQMRFAPTNAPEPESRQAGAQRGRHGDETGKRSRRGMPPIEDEAGGGHIVDIDADAPDPLIGGAIDLGAVVSEFLTLGLDPYPRRPGAVFEEPHRPDAEDNPFAALRRIATKTRDQ</sequence>
<keyword evidence="3" id="KW-1185">Reference proteome</keyword>
<evidence type="ECO:0000313" key="2">
    <source>
        <dbReference type="EMBL" id="QGM44484.1"/>
    </source>
</evidence>
<dbReference type="KEGG" id="mhey:H2LOC_001540"/>
<organism evidence="2 3">
    <name type="scientific">Methylocystis heyeri</name>
    <dbReference type="NCBI Taxonomy" id="391905"/>
    <lineage>
        <taxon>Bacteria</taxon>
        <taxon>Pseudomonadati</taxon>
        <taxon>Pseudomonadota</taxon>
        <taxon>Alphaproteobacteria</taxon>
        <taxon>Hyphomicrobiales</taxon>
        <taxon>Methylocystaceae</taxon>
        <taxon>Methylocystis</taxon>
    </lineage>
</organism>
<evidence type="ECO:0000256" key="1">
    <source>
        <dbReference type="SAM" id="MobiDB-lite"/>
    </source>
</evidence>
<accession>A0A6B8K8E3</accession>
<dbReference type="OrthoDB" id="8443793at2"/>
<dbReference type="AlphaFoldDB" id="A0A6B8K8E3"/>
<feature type="region of interest" description="Disordered" evidence="1">
    <location>
        <begin position="1"/>
        <end position="21"/>
    </location>
</feature>
<feature type="region of interest" description="Disordered" evidence="1">
    <location>
        <begin position="101"/>
        <end position="147"/>
    </location>
</feature>
<proteinExistence type="predicted"/>
<name>A0A6B8K8E3_9HYPH</name>
<dbReference type="EMBL" id="CP046052">
    <property type="protein sequence ID" value="QGM44484.1"/>
    <property type="molecule type" value="Genomic_DNA"/>
</dbReference>
<protein>
    <submittedName>
        <fullName evidence="2">DUF177 domain-containing protein</fullName>
    </submittedName>
</protein>
<reference evidence="2 3" key="1">
    <citation type="submission" date="2019-11" db="EMBL/GenBank/DDBJ databases">
        <title>The genome sequence of Methylocystis heyeri.</title>
        <authorList>
            <person name="Oshkin I.Y."/>
            <person name="Miroshnikov K."/>
            <person name="Dedysh S.N."/>
        </authorList>
    </citation>
    <scope>NUCLEOTIDE SEQUENCE [LARGE SCALE GENOMIC DNA]</scope>
    <source>
        <strain evidence="2 3">H2</strain>
    </source>
</reference>
<dbReference type="RefSeq" id="WP_136494786.1">
    <property type="nucleotide sequence ID" value="NZ_CP046052.1"/>
</dbReference>
<dbReference type="Proteomes" id="UP000309061">
    <property type="component" value="Chromosome"/>
</dbReference>
<gene>
    <name evidence="2" type="ORF">H2LOC_001540</name>
</gene>
<evidence type="ECO:0000313" key="3">
    <source>
        <dbReference type="Proteomes" id="UP000309061"/>
    </source>
</evidence>